<dbReference type="Proteomes" id="UP000502345">
    <property type="component" value="Chromosome"/>
</dbReference>
<reference evidence="2 3" key="1">
    <citation type="submission" date="2020-03" db="EMBL/GenBank/DDBJ databases">
        <title>Screen low temperature-resistant strains for efficient degradation of petroleum hydrocarbons under the low temperature.</title>
        <authorList>
            <person name="Wang Y."/>
            <person name="Chen J."/>
        </authorList>
    </citation>
    <scope>NUCLEOTIDE SEQUENCE [LARGE SCALE GENOMIC DNA]</scope>
    <source>
        <strain evidence="2 3">KB1</strain>
    </source>
</reference>
<evidence type="ECO:0000256" key="1">
    <source>
        <dbReference type="SAM" id="MobiDB-lite"/>
    </source>
</evidence>
<evidence type="ECO:0000313" key="2">
    <source>
        <dbReference type="EMBL" id="QIP40196.1"/>
    </source>
</evidence>
<organism evidence="2 3">
    <name type="scientific">Rhodococcus erythropolis</name>
    <name type="common">Arthrobacter picolinophilus</name>
    <dbReference type="NCBI Taxonomy" id="1833"/>
    <lineage>
        <taxon>Bacteria</taxon>
        <taxon>Bacillati</taxon>
        <taxon>Actinomycetota</taxon>
        <taxon>Actinomycetes</taxon>
        <taxon>Mycobacteriales</taxon>
        <taxon>Nocardiaceae</taxon>
        <taxon>Rhodococcus</taxon>
        <taxon>Rhodococcus erythropolis group</taxon>
    </lineage>
</organism>
<evidence type="ECO:0000313" key="3">
    <source>
        <dbReference type="Proteomes" id="UP000502345"/>
    </source>
</evidence>
<sequence length="50" mass="5666">MISSVHYRRTLDSIGVRCPTALDQTFIGKNTESVTDHSRSDETGVRRERS</sequence>
<gene>
    <name evidence="2" type="ORF">G9444_2952</name>
</gene>
<dbReference type="AlphaFoldDB" id="A0A6G9CU16"/>
<accession>A0A6G9CU16</accession>
<dbReference type="EMBL" id="CP050124">
    <property type="protein sequence ID" value="QIP40196.1"/>
    <property type="molecule type" value="Genomic_DNA"/>
</dbReference>
<proteinExistence type="predicted"/>
<feature type="region of interest" description="Disordered" evidence="1">
    <location>
        <begin position="29"/>
        <end position="50"/>
    </location>
</feature>
<name>A0A6G9CU16_RHOER</name>
<feature type="compositionally biased region" description="Basic and acidic residues" evidence="1">
    <location>
        <begin position="34"/>
        <end position="50"/>
    </location>
</feature>
<protein>
    <submittedName>
        <fullName evidence="2">Uncharacterized protein</fullName>
    </submittedName>
</protein>